<evidence type="ECO:0000256" key="6">
    <source>
        <dbReference type="ARBA" id="ARBA00023136"/>
    </source>
</evidence>
<comment type="subcellular location">
    <subcellularLocation>
        <location evidence="1 7">Cell membrane</location>
        <topology evidence="1 7">Multi-pass membrane protein</topology>
    </subcellularLocation>
</comment>
<accession>A0A0U1NQG2</accession>
<dbReference type="InterPro" id="IPR000515">
    <property type="entry name" value="MetI-like"/>
</dbReference>
<feature type="transmembrane region" description="Helical" evidence="7">
    <location>
        <begin position="259"/>
        <end position="278"/>
    </location>
</feature>
<evidence type="ECO:0000256" key="1">
    <source>
        <dbReference type="ARBA" id="ARBA00004651"/>
    </source>
</evidence>
<dbReference type="Proteomes" id="UP000199087">
    <property type="component" value="Unassembled WGS sequence"/>
</dbReference>
<dbReference type="AlphaFoldDB" id="A0A0U1NQG2"/>
<feature type="transmembrane region" description="Helical" evidence="7">
    <location>
        <begin position="139"/>
        <end position="160"/>
    </location>
</feature>
<dbReference type="CDD" id="cd06261">
    <property type="entry name" value="TM_PBP2"/>
    <property type="match status" value="1"/>
</dbReference>
<dbReference type="InterPro" id="IPR035906">
    <property type="entry name" value="MetI-like_sf"/>
</dbReference>
<dbReference type="STRING" id="1499688.BN000_00150"/>
<evidence type="ECO:0000256" key="3">
    <source>
        <dbReference type="ARBA" id="ARBA00022475"/>
    </source>
</evidence>
<dbReference type="OrthoDB" id="9810086at2"/>
<organism evidence="9 10">
    <name type="scientific">Neobacillus massiliamazoniensis</name>
    <dbReference type="NCBI Taxonomy" id="1499688"/>
    <lineage>
        <taxon>Bacteria</taxon>
        <taxon>Bacillati</taxon>
        <taxon>Bacillota</taxon>
        <taxon>Bacilli</taxon>
        <taxon>Bacillales</taxon>
        <taxon>Bacillaceae</taxon>
        <taxon>Neobacillus</taxon>
    </lineage>
</organism>
<keyword evidence="3" id="KW-1003">Cell membrane</keyword>
<reference evidence="10" key="1">
    <citation type="submission" date="2015-05" db="EMBL/GenBank/DDBJ databases">
        <authorList>
            <person name="Urmite Genomes"/>
        </authorList>
    </citation>
    <scope>NUCLEOTIDE SEQUENCE [LARGE SCALE GENOMIC DNA]</scope>
    <source>
        <strain evidence="10">LF1</strain>
    </source>
</reference>
<evidence type="ECO:0000256" key="4">
    <source>
        <dbReference type="ARBA" id="ARBA00022692"/>
    </source>
</evidence>
<comment type="similarity">
    <text evidence="7">Belongs to the binding-protein-dependent transport system permease family.</text>
</comment>
<feature type="domain" description="ABC transmembrane type-1" evidence="8">
    <location>
        <begin position="72"/>
        <end position="278"/>
    </location>
</feature>
<dbReference type="EMBL" id="CVRB01000001">
    <property type="protein sequence ID" value="CRK80269.1"/>
    <property type="molecule type" value="Genomic_DNA"/>
</dbReference>
<dbReference type="Pfam" id="PF00528">
    <property type="entry name" value="BPD_transp_1"/>
    <property type="match status" value="1"/>
</dbReference>
<dbReference type="PROSITE" id="PS50928">
    <property type="entry name" value="ABC_TM1"/>
    <property type="match status" value="1"/>
</dbReference>
<keyword evidence="5 7" id="KW-1133">Transmembrane helix</keyword>
<evidence type="ECO:0000256" key="7">
    <source>
        <dbReference type="RuleBase" id="RU363032"/>
    </source>
</evidence>
<evidence type="ECO:0000256" key="2">
    <source>
        <dbReference type="ARBA" id="ARBA00022448"/>
    </source>
</evidence>
<evidence type="ECO:0000256" key="5">
    <source>
        <dbReference type="ARBA" id="ARBA00022989"/>
    </source>
</evidence>
<sequence>MEQKRLLSRFAINCLFLCISAAMILPFILVISISITDEKSLLKNGYQFIPKDFSLLAYEVIFKSPYQLITSYGVTIFVTVIGTILSLLITTLIAYTISRRDYRYRRMTTVYLMFTMLFSGGIIPMYILMTQYLHLGNTIWALILPYLLNPFYVLIMKGFLDRIPFEVIQSAKIDGASEWQIFIRIIIPLSTPALATVGLFTSFLYWNDWWLGLLFIDNQNLTPLQLLLYRIMNTIDFLANNADTANVSIDLSKFPSHSVRMAMAVLAAGPMMFVFPFFKRFFVKGITVGSVKE</sequence>
<dbReference type="RefSeq" id="WP_090629546.1">
    <property type="nucleotide sequence ID" value="NZ_CVRB01000001.1"/>
</dbReference>
<dbReference type="PANTHER" id="PTHR43744:SF9">
    <property type="entry name" value="POLYGALACTURONAN_RHAMNOGALACTURONAN TRANSPORT SYSTEM PERMEASE PROTEIN YTCP"/>
    <property type="match status" value="1"/>
</dbReference>
<keyword evidence="6 7" id="KW-0472">Membrane</keyword>
<dbReference type="Gene3D" id="1.10.3720.10">
    <property type="entry name" value="MetI-like"/>
    <property type="match status" value="1"/>
</dbReference>
<dbReference type="SUPFAM" id="SSF161098">
    <property type="entry name" value="MetI-like"/>
    <property type="match status" value="1"/>
</dbReference>
<feature type="transmembrane region" description="Helical" evidence="7">
    <location>
        <begin position="109"/>
        <end position="127"/>
    </location>
</feature>
<name>A0A0U1NQG2_9BACI</name>
<dbReference type="GO" id="GO:0055085">
    <property type="term" value="P:transmembrane transport"/>
    <property type="evidence" value="ECO:0007669"/>
    <property type="project" value="InterPro"/>
</dbReference>
<feature type="transmembrane region" description="Helical" evidence="7">
    <location>
        <begin position="72"/>
        <end position="97"/>
    </location>
</feature>
<feature type="transmembrane region" description="Helical" evidence="7">
    <location>
        <begin position="12"/>
        <end position="35"/>
    </location>
</feature>
<gene>
    <name evidence="9" type="ORF">BN000_00150</name>
</gene>
<evidence type="ECO:0000313" key="10">
    <source>
        <dbReference type="Proteomes" id="UP000199087"/>
    </source>
</evidence>
<evidence type="ECO:0000313" key="9">
    <source>
        <dbReference type="EMBL" id="CRK80269.1"/>
    </source>
</evidence>
<feature type="transmembrane region" description="Helical" evidence="7">
    <location>
        <begin position="181"/>
        <end position="206"/>
    </location>
</feature>
<keyword evidence="10" id="KW-1185">Reference proteome</keyword>
<keyword evidence="4 7" id="KW-0812">Transmembrane</keyword>
<evidence type="ECO:0000259" key="8">
    <source>
        <dbReference type="PROSITE" id="PS50928"/>
    </source>
</evidence>
<protein>
    <submittedName>
        <fullName evidence="9">Sugar transporter permease</fullName>
    </submittedName>
</protein>
<dbReference type="GO" id="GO:0005886">
    <property type="term" value="C:plasma membrane"/>
    <property type="evidence" value="ECO:0007669"/>
    <property type="project" value="UniProtKB-SubCell"/>
</dbReference>
<keyword evidence="9" id="KW-0762">Sugar transport</keyword>
<keyword evidence="2 7" id="KW-0813">Transport</keyword>
<dbReference type="PANTHER" id="PTHR43744">
    <property type="entry name" value="ABC TRANSPORTER PERMEASE PROTEIN MG189-RELATED-RELATED"/>
    <property type="match status" value="1"/>
</dbReference>
<proteinExistence type="inferred from homology"/>